<evidence type="ECO:0000313" key="1">
    <source>
        <dbReference type="EMBL" id="QEK62923.1"/>
    </source>
</evidence>
<sequence length="113" mass="12637">MILAIFLCACQSVQYSQSKPPSAEELLAIDQQADLFQWEGTVYETNVDWTTSLHVTKHQQVGVIQKTAAKNFEHGTASRLQKGTAIYSVKEREDMLVVELHGKTKIYTAHAEG</sequence>
<proteinExistence type="predicted"/>
<protein>
    <submittedName>
        <fullName evidence="1">Uncharacterized protein</fullName>
    </submittedName>
</protein>
<keyword evidence="2" id="KW-1185">Reference proteome</keyword>
<gene>
    <name evidence="1" type="ORF">FX981_01122</name>
</gene>
<dbReference type="AlphaFoldDB" id="A0A5C0WGD1"/>
<organism evidence="1 2">
    <name type="scientific">Bacillus safensis</name>
    <dbReference type="NCBI Taxonomy" id="561879"/>
    <lineage>
        <taxon>Bacteria</taxon>
        <taxon>Bacillati</taxon>
        <taxon>Bacillota</taxon>
        <taxon>Bacilli</taxon>
        <taxon>Bacillales</taxon>
        <taxon>Bacillaceae</taxon>
        <taxon>Bacillus</taxon>
    </lineage>
</organism>
<accession>A0A5C0WGD1</accession>
<evidence type="ECO:0000313" key="2">
    <source>
        <dbReference type="Proteomes" id="UP000325032"/>
    </source>
</evidence>
<dbReference type="Proteomes" id="UP000325032">
    <property type="component" value="Chromosome"/>
</dbReference>
<reference evidence="1 2" key="1">
    <citation type="journal article" date="2018" name="Plant Biotechnol. Rep.">
        <title>Diversity and antifungal activity of endophytic bacteria associated with Panax ginseng seedlings.</title>
        <authorList>
            <person name="Park J.M."/>
            <person name="Hong C.E."/>
            <person name="Jo S.H."/>
        </authorList>
    </citation>
    <scope>NUCLEOTIDE SEQUENCE [LARGE SCALE GENOMIC DNA]</scope>
    <source>
        <strain evidence="1 2">PgKB20</strain>
    </source>
</reference>
<dbReference type="EMBL" id="CP043404">
    <property type="protein sequence ID" value="QEK62923.1"/>
    <property type="molecule type" value="Genomic_DNA"/>
</dbReference>
<name>A0A5C0WGD1_BACIA</name>